<protein>
    <submittedName>
        <fullName evidence="1">Uncharacterized protein</fullName>
    </submittedName>
</protein>
<keyword evidence="2" id="KW-1185">Reference proteome</keyword>
<name>A0A917TXD8_9ACTN</name>
<sequence length="100" mass="10716">MGEPVPVPGPGAGIEEISAFAHSYDGYALHGQHPAPTARDTWNKDGTLGDDVDVLRACLFFEARANRFGGGFGRFERDPYILALVARIRDLSGGFVAGRP</sequence>
<accession>A0A917TXD8</accession>
<dbReference type="RefSeq" id="WP_190252331.1">
    <property type="nucleotide sequence ID" value="NZ_BMPI01000024.1"/>
</dbReference>
<dbReference type="AlphaFoldDB" id="A0A917TXD8"/>
<reference evidence="1" key="1">
    <citation type="journal article" date="2014" name="Int. J. Syst. Evol. Microbiol.">
        <title>Complete genome sequence of Corynebacterium casei LMG S-19264T (=DSM 44701T), isolated from a smear-ripened cheese.</title>
        <authorList>
            <consortium name="US DOE Joint Genome Institute (JGI-PGF)"/>
            <person name="Walter F."/>
            <person name="Albersmeier A."/>
            <person name="Kalinowski J."/>
            <person name="Ruckert C."/>
        </authorList>
    </citation>
    <scope>NUCLEOTIDE SEQUENCE</scope>
    <source>
        <strain evidence="1">JCM 19831</strain>
    </source>
</reference>
<reference evidence="1" key="2">
    <citation type="submission" date="2020-09" db="EMBL/GenBank/DDBJ databases">
        <authorList>
            <person name="Sun Q."/>
            <person name="Ohkuma M."/>
        </authorList>
    </citation>
    <scope>NUCLEOTIDE SEQUENCE</scope>
    <source>
        <strain evidence="1">JCM 19831</strain>
    </source>
</reference>
<comment type="caution">
    <text evidence="1">The sequence shown here is derived from an EMBL/GenBank/DDBJ whole genome shotgun (WGS) entry which is preliminary data.</text>
</comment>
<proteinExistence type="predicted"/>
<evidence type="ECO:0000313" key="2">
    <source>
        <dbReference type="Proteomes" id="UP000642070"/>
    </source>
</evidence>
<dbReference type="Proteomes" id="UP000642070">
    <property type="component" value="Unassembled WGS sequence"/>
</dbReference>
<organism evidence="1 2">
    <name type="scientific">Dactylosporangium sucinum</name>
    <dbReference type="NCBI Taxonomy" id="1424081"/>
    <lineage>
        <taxon>Bacteria</taxon>
        <taxon>Bacillati</taxon>
        <taxon>Actinomycetota</taxon>
        <taxon>Actinomycetes</taxon>
        <taxon>Micromonosporales</taxon>
        <taxon>Micromonosporaceae</taxon>
        <taxon>Dactylosporangium</taxon>
    </lineage>
</organism>
<dbReference type="EMBL" id="BMPI01000024">
    <property type="protein sequence ID" value="GGM42169.1"/>
    <property type="molecule type" value="Genomic_DNA"/>
</dbReference>
<evidence type="ECO:0000313" key="1">
    <source>
        <dbReference type="EMBL" id="GGM42169.1"/>
    </source>
</evidence>
<gene>
    <name evidence="1" type="ORF">GCM10007977_049630</name>
</gene>